<keyword evidence="2" id="KW-0472">Membrane</keyword>
<organism evidence="3 4">
    <name type="scientific">Bifidobacterium breve</name>
    <dbReference type="NCBI Taxonomy" id="1685"/>
    <lineage>
        <taxon>Bacteria</taxon>
        <taxon>Bacillati</taxon>
        <taxon>Actinomycetota</taxon>
        <taxon>Actinomycetes</taxon>
        <taxon>Bifidobacteriales</taxon>
        <taxon>Bifidobacteriaceae</taxon>
        <taxon>Bifidobacterium</taxon>
    </lineage>
</organism>
<evidence type="ECO:0000313" key="3">
    <source>
        <dbReference type="EMBL" id="AUD81685.1"/>
    </source>
</evidence>
<dbReference type="EMBL" id="CP021392">
    <property type="protein sequence ID" value="AUD81685.1"/>
    <property type="molecule type" value="Genomic_DNA"/>
</dbReference>
<gene>
    <name evidence="3" type="ORF">NRBB51_1601</name>
</gene>
<feature type="transmembrane region" description="Helical" evidence="2">
    <location>
        <begin position="58"/>
        <end position="78"/>
    </location>
</feature>
<proteinExistence type="predicted"/>
<evidence type="ECO:0000256" key="1">
    <source>
        <dbReference type="SAM" id="MobiDB-lite"/>
    </source>
</evidence>
<evidence type="ECO:0000256" key="2">
    <source>
        <dbReference type="SAM" id="Phobius"/>
    </source>
</evidence>
<accession>A0AAP1DNL6</accession>
<dbReference type="RefSeq" id="WP_025263168.1">
    <property type="nucleotide sequence ID" value="NZ_JADPEI010000001.1"/>
</dbReference>
<feature type="region of interest" description="Disordered" evidence="1">
    <location>
        <begin position="1"/>
        <end position="23"/>
    </location>
</feature>
<sequence>MQQHSQQRQQQRDQQHSQQRSQRHCCGQRADFWIFSAAAVNNGADAADSYFTAFPQSMMVFTGMAVLGVILAALMFHFSTRRPPELREVK</sequence>
<protein>
    <submittedName>
        <fullName evidence="3">MFS family major facilitator transporter</fullName>
    </submittedName>
</protein>
<name>A0AAP1DNL6_BIFBR</name>
<dbReference type="AlphaFoldDB" id="A0AAP1DNL6"/>
<evidence type="ECO:0000313" key="4">
    <source>
        <dbReference type="Proteomes" id="UP000232609"/>
    </source>
</evidence>
<reference evidence="3 4" key="1">
    <citation type="submission" date="2017-05" db="EMBL/GenBank/DDBJ databases">
        <title>Comparative genomics and methylome analysis of the gut commensal Bifidobacterium breve.</title>
        <authorList>
            <person name="Bottacini F."/>
            <person name="Morrissey R."/>
            <person name="Roberts R.J."/>
            <person name="James K."/>
            <person name="van Breen J."/>
            <person name="Egan M."/>
            <person name="Lambert J."/>
            <person name="van Limpt K."/>
            <person name="Stanton C."/>
            <person name="Knol J."/>
            <person name="O' Connell Motherway M."/>
            <person name="van Sinderen D."/>
        </authorList>
    </citation>
    <scope>NUCLEOTIDE SEQUENCE [LARGE SCALE GENOMIC DNA]</scope>
    <source>
        <strain evidence="3 4">NRBB51</strain>
    </source>
</reference>
<dbReference type="Proteomes" id="UP000232609">
    <property type="component" value="Chromosome"/>
</dbReference>
<keyword evidence="2" id="KW-0812">Transmembrane</keyword>
<keyword evidence="2" id="KW-1133">Transmembrane helix</keyword>